<name>A0A6V7VUW4_MELEN</name>
<comment type="caution">
    <text evidence="1">The sequence shown here is derived from an EMBL/GenBank/DDBJ whole genome shotgun (WGS) entry which is preliminary data.</text>
</comment>
<reference evidence="1 2" key="1">
    <citation type="submission" date="2020-08" db="EMBL/GenBank/DDBJ databases">
        <authorList>
            <person name="Koutsovoulos G."/>
            <person name="Danchin GJ E."/>
        </authorList>
    </citation>
    <scope>NUCLEOTIDE SEQUENCE [LARGE SCALE GENOMIC DNA]</scope>
</reference>
<organism evidence="1 2">
    <name type="scientific">Meloidogyne enterolobii</name>
    <name type="common">Root-knot nematode worm</name>
    <name type="synonym">Meloidogyne mayaguensis</name>
    <dbReference type="NCBI Taxonomy" id="390850"/>
    <lineage>
        <taxon>Eukaryota</taxon>
        <taxon>Metazoa</taxon>
        <taxon>Ecdysozoa</taxon>
        <taxon>Nematoda</taxon>
        <taxon>Chromadorea</taxon>
        <taxon>Rhabditida</taxon>
        <taxon>Tylenchina</taxon>
        <taxon>Tylenchomorpha</taxon>
        <taxon>Tylenchoidea</taxon>
        <taxon>Meloidogynidae</taxon>
        <taxon>Meloidogyninae</taxon>
        <taxon>Meloidogyne</taxon>
    </lineage>
</organism>
<dbReference type="PANTHER" id="PTHR22898:SF3">
    <property type="entry name" value="ALPHA-1,2-FUCOSYLTRANSFERASE-RELATED"/>
    <property type="match status" value="1"/>
</dbReference>
<gene>
    <name evidence="1" type="ORF">MENT_LOCUS30486</name>
</gene>
<sequence length="363" mass="43241">MEIILNVFKFFDFPEYLTATKYSATFNSTRKFYNEIEEWQKQKHLNLKYINLSKLEIWRRQGTTKFILLEITEDHFHGSCGRLANQMWTFAIIYVWGIQTQRYPGYFNNPKFSCDSFNNTPNEMEETFPVAHRIFASIKPEEVEGDTIFKMNFSKNEVIEAKEKYLRIHYPPQIHDLFKDVKNQIKELYLFSTKIRTIVDKYIDEIFGNDPSHKLCVYTRLGDFGPPKNPRHHPSKKDFTEESTKYVFNEIKKKIHSDEITLILLGADKKFLTNLNFDGIKPKRVFIPKNMTRGQDMYFPTKICNTLIITASASTFGWWIGYLLNDINSQIYYYDDFEVNSLYHRKDFPSEWIPLKFNQKLNK</sequence>
<protein>
    <submittedName>
        <fullName evidence="1">Uncharacterized protein</fullName>
    </submittedName>
</protein>
<dbReference type="InterPro" id="IPR052501">
    <property type="entry name" value="Alpha-1-2_FucT"/>
</dbReference>
<dbReference type="AlphaFoldDB" id="A0A6V7VUW4"/>
<dbReference type="Proteomes" id="UP000580250">
    <property type="component" value="Unassembled WGS sequence"/>
</dbReference>
<dbReference type="EMBL" id="CAJEWN010000322">
    <property type="protein sequence ID" value="CAD2178542.1"/>
    <property type="molecule type" value="Genomic_DNA"/>
</dbReference>
<dbReference type="PANTHER" id="PTHR22898">
    <property type="entry name" value="UNCHARACTERIZED GLYCOSOL TRANSFERASE-RELATED"/>
    <property type="match status" value="1"/>
</dbReference>
<evidence type="ECO:0000313" key="2">
    <source>
        <dbReference type="Proteomes" id="UP000580250"/>
    </source>
</evidence>
<proteinExistence type="predicted"/>
<accession>A0A6V7VUW4</accession>
<evidence type="ECO:0000313" key="1">
    <source>
        <dbReference type="EMBL" id="CAD2178542.1"/>
    </source>
</evidence>